<name>A0A835ZQF5_SHEEP</name>
<dbReference type="EMBL" id="JAEMGP010000018">
    <property type="protein sequence ID" value="KAG5197961.1"/>
    <property type="molecule type" value="Genomic_DNA"/>
</dbReference>
<proteinExistence type="predicted"/>
<accession>A0A835ZQF5</accession>
<feature type="region of interest" description="Disordered" evidence="1">
    <location>
        <begin position="1"/>
        <end position="40"/>
    </location>
</feature>
<organism evidence="2 3">
    <name type="scientific">Ovis aries</name>
    <name type="common">Sheep</name>
    <dbReference type="NCBI Taxonomy" id="9940"/>
    <lineage>
        <taxon>Eukaryota</taxon>
        <taxon>Metazoa</taxon>
        <taxon>Chordata</taxon>
        <taxon>Craniata</taxon>
        <taxon>Vertebrata</taxon>
        <taxon>Euteleostomi</taxon>
        <taxon>Mammalia</taxon>
        <taxon>Eutheria</taxon>
        <taxon>Laurasiatheria</taxon>
        <taxon>Artiodactyla</taxon>
        <taxon>Ruminantia</taxon>
        <taxon>Pecora</taxon>
        <taxon>Bovidae</taxon>
        <taxon>Caprinae</taxon>
        <taxon>Ovis</taxon>
    </lineage>
</organism>
<evidence type="ECO:0000313" key="2">
    <source>
        <dbReference type="EMBL" id="KAG5197961.1"/>
    </source>
</evidence>
<evidence type="ECO:0000313" key="3">
    <source>
        <dbReference type="Proteomes" id="UP000664991"/>
    </source>
</evidence>
<protein>
    <submittedName>
        <fullName evidence="2">Uncharacterized protein</fullName>
    </submittedName>
</protein>
<gene>
    <name evidence="2" type="ORF">JEQ12_007651</name>
</gene>
<sequence>MPGPAASRRLSELASGGGSSPEGGVRAEPGILSGREGKPVELPVQESERNFICIGHFELPKSLAVNLGTLENLLHRRTKSQTVFLHQGTRVTPAKTERCGNADLSRARCSPWVESVCLMSVLRRSWRITGMEPPLPVRNPGQMFVLLTSSSPPSLSILCNPSSLAAAIN</sequence>
<reference evidence="2 3" key="1">
    <citation type="submission" date="2020-12" db="EMBL/GenBank/DDBJ databases">
        <title>De novo assembly of Tibetan sheep genome.</title>
        <authorList>
            <person name="Li X."/>
        </authorList>
    </citation>
    <scope>NUCLEOTIDE SEQUENCE [LARGE SCALE GENOMIC DNA]</scope>
    <source>
        <tissue evidence="2">Heart</tissue>
    </source>
</reference>
<comment type="caution">
    <text evidence="2">The sequence shown here is derived from an EMBL/GenBank/DDBJ whole genome shotgun (WGS) entry which is preliminary data.</text>
</comment>
<dbReference type="AlphaFoldDB" id="A0A835ZQF5"/>
<evidence type="ECO:0000256" key="1">
    <source>
        <dbReference type="SAM" id="MobiDB-lite"/>
    </source>
</evidence>
<dbReference type="Proteomes" id="UP000664991">
    <property type="component" value="Unassembled WGS sequence"/>
</dbReference>